<protein>
    <submittedName>
        <fullName evidence="2">Uncharacterized protein</fullName>
    </submittedName>
</protein>
<evidence type="ECO:0000313" key="3">
    <source>
        <dbReference type="Proteomes" id="UP000030710"/>
    </source>
</evidence>
<dbReference type="HOGENOM" id="CLU_3178530_0_0_2"/>
<dbReference type="EMBL" id="KE356561">
    <property type="protein sequence ID" value="ERG94415.1"/>
    <property type="molecule type" value="Genomic_DNA"/>
</dbReference>
<dbReference type="STRING" id="1238425.J07HQW2_00849"/>
<organism evidence="2 3">
    <name type="scientific">Haloquadratum walsbyi J07HQW2</name>
    <dbReference type="NCBI Taxonomy" id="1238425"/>
    <lineage>
        <taxon>Archaea</taxon>
        <taxon>Methanobacteriati</taxon>
        <taxon>Methanobacteriota</taxon>
        <taxon>Stenosarchaea group</taxon>
        <taxon>Halobacteria</taxon>
        <taxon>Halobacteriales</taxon>
        <taxon>Haloferacaceae</taxon>
        <taxon>Haloquadratum</taxon>
    </lineage>
</organism>
<proteinExistence type="predicted"/>
<dbReference type="RefSeq" id="WP_021053906.1">
    <property type="nucleotide sequence ID" value="NZ_KE356561.1"/>
</dbReference>
<evidence type="ECO:0000313" key="2">
    <source>
        <dbReference type="EMBL" id="ERG94415.1"/>
    </source>
</evidence>
<feature type="region of interest" description="Disordered" evidence="1">
    <location>
        <begin position="1"/>
        <end position="22"/>
    </location>
</feature>
<dbReference type="AlphaFoldDB" id="U1NC01"/>
<reference evidence="2 3" key="1">
    <citation type="journal article" date="2013" name="PLoS ONE">
        <title>Assembly-driven community genomics of a hypersaline microbial ecosystem.</title>
        <authorList>
            <person name="Podell S."/>
            <person name="Ugalde J.A."/>
            <person name="Narasingarao P."/>
            <person name="Banfield J.F."/>
            <person name="Heidelberg K.B."/>
            <person name="Allen E.E."/>
        </authorList>
    </citation>
    <scope>NUCLEOTIDE SEQUENCE [LARGE SCALE GENOMIC DNA]</scope>
    <source>
        <strain evidence="3">J07HQW2</strain>
    </source>
</reference>
<name>U1NC01_9EURY</name>
<gene>
    <name evidence="2" type="ORF">J07HQW2_00849</name>
</gene>
<feature type="compositionally biased region" description="Basic and acidic residues" evidence="1">
    <location>
        <begin position="1"/>
        <end position="15"/>
    </location>
</feature>
<evidence type="ECO:0000256" key="1">
    <source>
        <dbReference type="SAM" id="MobiDB-lite"/>
    </source>
</evidence>
<dbReference type="Proteomes" id="UP000030710">
    <property type="component" value="Unassembled WGS sequence"/>
</dbReference>
<sequence length="46" mass="4897">MTDQHTADVDTRSEDVSVPDSVAPIDVAPELVAAFESHDNLTSVSK</sequence>
<accession>U1NC01</accession>